<reference evidence="3" key="1">
    <citation type="submission" date="2022-11" db="UniProtKB">
        <authorList>
            <consortium name="WormBaseParasite"/>
        </authorList>
    </citation>
    <scope>IDENTIFICATION</scope>
</reference>
<evidence type="ECO:0000313" key="2">
    <source>
        <dbReference type="Proteomes" id="UP000887577"/>
    </source>
</evidence>
<dbReference type="WBParaSite" id="PSU_v2.g19230.t1">
    <property type="protein sequence ID" value="PSU_v2.g19230.t1"/>
    <property type="gene ID" value="PSU_v2.g19230"/>
</dbReference>
<evidence type="ECO:0000256" key="1">
    <source>
        <dbReference type="SAM" id="MobiDB-lite"/>
    </source>
</evidence>
<dbReference type="Proteomes" id="UP000887577">
    <property type="component" value="Unplaced"/>
</dbReference>
<proteinExistence type="predicted"/>
<feature type="compositionally biased region" description="Low complexity" evidence="1">
    <location>
        <begin position="16"/>
        <end position="28"/>
    </location>
</feature>
<evidence type="ECO:0000313" key="3">
    <source>
        <dbReference type="WBParaSite" id="PSU_v2.g19230.t1"/>
    </source>
</evidence>
<dbReference type="AlphaFoldDB" id="A0A914YIB2"/>
<feature type="region of interest" description="Disordered" evidence="1">
    <location>
        <begin position="1"/>
        <end position="44"/>
    </location>
</feature>
<protein>
    <submittedName>
        <fullName evidence="3">Uncharacterized protein</fullName>
    </submittedName>
</protein>
<sequence>MGLSTGVHRRRRGDRPAVAVPQPAGQARPRQRYPGTADRTGTGDRAARLIAHFSLRLRFRRGLRRALGTELSKYHARHCQQAATQHPSAE</sequence>
<keyword evidence="2" id="KW-1185">Reference proteome</keyword>
<name>A0A914YIB2_9BILA</name>
<accession>A0A914YIB2</accession>
<organism evidence="2 3">
    <name type="scientific">Panagrolaimus superbus</name>
    <dbReference type="NCBI Taxonomy" id="310955"/>
    <lineage>
        <taxon>Eukaryota</taxon>
        <taxon>Metazoa</taxon>
        <taxon>Ecdysozoa</taxon>
        <taxon>Nematoda</taxon>
        <taxon>Chromadorea</taxon>
        <taxon>Rhabditida</taxon>
        <taxon>Tylenchina</taxon>
        <taxon>Panagrolaimomorpha</taxon>
        <taxon>Panagrolaimoidea</taxon>
        <taxon>Panagrolaimidae</taxon>
        <taxon>Panagrolaimus</taxon>
    </lineage>
</organism>